<proteinExistence type="predicted"/>
<keyword evidence="6" id="KW-1185">Reference proteome</keyword>
<dbReference type="Proteomes" id="UP001574673">
    <property type="component" value="Unassembled WGS sequence"/>
</dbReference>
<dbReference type="Pfam" id="PF11898">
    <property type="entry name" value="DUF3418"/>
    <property type="match status" value="1"/>
</dbReference>
<evidence type="ECO:0000256" key="1">
    <source>
        <dbReference type="ARBA" id="ARBA00022747"/>
    </source>
</evidence>
<evidence type="ECO:0000313" key="5">
    <source>
        <dbReference type="EMBL" id="MFA9949315.1"/>
    </source>
</evidence>
<gene>
    <name evidence="5" type="ORF">ABCS64_03065</name>
</gene>
<evidence type="ECO:0000259" key="3">
    <source>
        <dbReference type="Pfam" id="PF11898"/>
    </source>
</evidence>
<name>A0ABV4UCG8_9RHOO</name>
<reference evidence="6" key="1">
    <citation type="submission" date="2024-06" db="EMBL/GenBank/DDBJ databases">
        <title>Radixoralia hellwigii gen. nov., sp nov., isolated from a root canal in the human oral cavity.</title>
        <authorList>
            <person name="Bartsch S."/>
            <person name="Wittmer A."/>
            <person name="Schulz A.-K."/>
            <person name="Neumann-Schaal M."/>
            <person name="Wolf J."/>
            <person name="Gronow S."/>
            <person name="Tennert C."/>
            <person name="Haecker G."/>
            <person name="Cieplik F."/>
            <person name="Al-Ahmad A."/>
        </authorList>
    </citation>
    <scope>NUCLEOTIDE SEQUENCE [LARGE SCALE GENOMIC DNA]</scope>
    <source>
        <strain evidence="6">Wk13</strain>
    </source>
</reference>
<dbReference type="SUPFAM" id="SSF52540">
    <property type="entry name" value="P-loop containing nucleoside triphosphate hydrolases"/>
    <property type="match status" value="1"/>
</dbReference>
<dbReference type="PANTHER" id="PTHR30195:SF15">
    <property type="entry name" value="TYPE I RESTRICTION ENZYME HINDI ENDONUCLEASE SUBUNIT"/>
    <property type="match status" value="1"/>
</dbReference>
<keyword evidence="2" id="KW-0175">Coiled coil</keyword>
<dbReference type="InterPro" id="IPR051268">
    <property type="entry name" value="Type-I_R_enzyme_R_subunit"/>
</dbReference>
<dbReference type="PANTHER" id="PTHR30195">
    <property type="entry name" value="TYPE I SITE-SPECIFIC DEOXYRIBONUCLEASE PROTEIN SUBUNIT M AND R"/>
    <property type="match status" value="1"/>
</dbReference>
<dbReference type="Gene3D" id="3.40.50.300">
    <property type="entry name" value="P-loop containing nucleotide triphosphate hydrolases"/>
    <property type="match status" value="1"/>
</dbReference>
<keyword evidence="1" id="KW-0680">Restriction system</keyword>
<evidence type="ECO:0000313" key="6">
    <source>
        <dbReference type="Proteomes" id="UP001574673"/>
    </source>
</evidence>
<feature type="coiled-coil region" evidence="2">
    <location>
        <begin position="183"/>
        <end position="210"/>
    </location>
</feature>
<organism evidence="5 6">
    <name type="scientific">Dentiradicibacter hellwigii</name>
    <dbReference type="NCBI Taxonomy" id="3149053"/>
    <lineage>
        <taxon>Bacteria</taxon>
        <taxon>Pseudomonadati</taxon>
        <taxon>Pseudomonadota</taxon>
        <taxon>Betaproteobacteria</taxon>
        <taxon>Rhodocyclales</taxon>
        <taxon>Rhodocyclaceae</taxon>
        <taxon>Dentiradicibacter</taxon>
    </lineage>
</organism>
<sequence length="348" mass="40441">MAPLEVEKGSFDRKEIYAHPHFVRPMLDYILDDFAKFRKTNQDDSLGAMVVCDSAEQAHQLFEHFQTASDHNFTAALILHDVGTKDERDQWVKDFKAGKTDILFVYNMLLTGFDAPRLKKLYLGRLIKAHNLLQTLTRANRTYKSYRYGYVVDFADIEREFDKTNRAYWDELSNELGDEIGSYSQLFKTAEEIEQEIADIKNALFDFDTENAEEFCRQISQIEDKKQLLALKKALQTLLAAGFATRTPWAQWPRLPIYLKAMTLRLEKYSSNPARDAAREADIQELEQMWQEKTDGLVKQGLPVSDDLAEFRWMIEELRVSLFAQELKTPYPVSVKRLLKVWEGLEGL</sequence>
<dbReference type="InterPro" id="IPR024590">
    <property type="entry name" value="HrpA_C"/>
</dbReference>
<feature type="domain" description="RNA helicase HrpA C-terminal" evidence="3">
    <location>
        <begin position="160"/>
        <end position="343"/>
    </location>
</feature>
<dbReference type="EMBL" id="JBEUWX010000002">
    <property type="protein sequence ID" value="MFA9949315.1"/>
    <property type="molecule type" value="Genomic_DNA"/>
</dbReference>
<evidence type="ECO:0000256" key="2">
    <source>
        <dbReference type="SAM" id="Coils"/>
    </source>
</evidence>
<comment type="caution">
    <text evidence="5">The sequence shown here is derived from an EMBL/GenBank/DDBJ whole genome shotgun (WGS) entry which is preliminary data.</text>
</comment>
<dbReference type="Pfam" id="PF22679">
    <property type="entry name" value="T1R_D3-like"/>
    <property type="match status" value="1"/>
</dbReference>
<evidence type="ECO:0000259" key="4">
    <source>
        <dbReference type="Pfam" id="PF22679"/>
    </source>
</evidence>
<dbReference type="InterPro" id="IPR027417">
    <property type="entry name" value="P-loop_NTPase"/>
</dbReference>
<accession>A0ABV4UCG8</accession>
<dbReference type="RefSeq" id="WP_418891860.1">
    <property type="nucleotide sequence ID" value="NZ_JBEUWX010000002.1"/>
</dbReference>
<protein>
    <submittedName>
        <fullName evidence="5">DUF3418 domain-containing protein</fullName>
    </submittedName>
</protein>
<feature type="domain" description="Restriction endonuclease type I HsdR second RecA-like helicase" evidence="4">
    <location>
        <begin position="90"/>
        <end position="155"/>
    </location>
</feature>
<dbReference type="InterPro" id="IPR055180">
    <property type="entry name" value="HsdR_RecA-like_helicase_dom_2"/>
</dbReference>